<dbReference type="AlphaFoldDB" id="A0A1H6I3Q5"/>
<keyword evidence="2" id="KW-1185">Reference proteome</keyword>
<accession>A0A1H6I3Q5</accession>
<dbReference type="EMBL" id="FNWU01000001">
    <property type="protein sequence ID" value="SEH42750.1"/>
    <property type="molecule type" value="Genomic_DNA"/>
</dbReference>
<evidence type="ECO:0000313" key="2">
    <source>
        <dbReference type="Proteomes" id="UP000199215"/>
    </source>
</evidence>
<protein>
    <submittedName>
        <fullName evidence="1">Uncharacterized protein</fullName>
    </submittedName>
</protein>
<evidence type="ECO:0000313" key="1">
    <source>
        <dbReference type="EMBL" id="SEH42750.1"/>
    </source>
</evidence>
<dbReference type="Proteomes" id="UP000199215">
    <property type="component" value="Unassembled WGS sequence"/>
</dbReference>
<dbReference type="OrthoDB" id="325754at2157"/>
<dbReference type="RefSeq" id="WP_092814927.1">
    <property type="nucleotide sequence ID" value="NZ_FNWU01000001.1"/>
</dbReference>
<gene>
    <name evidence="1" type="ORF">SAMN05192561_101944</name>
</gene>
<reference evidence="1 2" key="1">
    <citation type="submission" date="2016-10" db="EMBL/GenBank/DDBJ databases">
        <authorList>
            <person name="de Groot N.N."/>
        </authorList>
    </citation>
    <scope>NUCLEOTIDE SEQUENCE [LARGE SCALE GENOMIC DNA]</scope>
    <source>
        <strain evidence="1 2">IBRC-M10418</strain>
    </source>
</reference>
<organism evidence="1 2">
    <name type="scientific">Halopenitus malekzadehii</name>
    <dbReference type="NCBI Taxonomy" id="1267564"/>
    <lineage>
        <taxon>Archaea</taxon>
        <taxon>Methanobacteriati</taxon>
        <taxon>Methanobacteriota</taxon>
        <taxon>Stenosarchaea group</taxon>
        <taxon>Halobacteria</taxon>
        <taxon>Halobacteriales</taxon>
        <taxon>Haloferacaceae</taxon>
        <taxon>Halopenitus</taxon>
    </lineage>
</organism>
<name>A0A1H6I3Q5_9EURY</name>
<proteinExistence type="predicted"/>
<sequence length="130" mass="14371">MIENRYIGAYDPTDEDPYADVDVEELPSWWRSAITDHDPDHGPVDGPTYLPARFIDGTIVQPVIDRLETAYDVDVTLVGVGVRHGDPWTVRVGGRDVATVGRERTRAGETRYGITADRFEAIVADAIETG</sequence>
<dbReference type="STRING" id="1267564.SAMN05192561_101944"/>